<evidence type="ECO:0000256" key="1">
    <source>
        <dbReference type="ARBA" id="ARBA00012513"/>
    </source>
</evidence>
<dbReference type="Proteomes" id="UP000011086">
    <property type="component" value="Unassembled WGS sequence"/>
</dbReference>
<evidence type="ECO:0000256" key="9">
    <source>
        <dbReference type="PROSITE-ProRule" id="PRU10141"/>
    </source>
</evidence>
<dbReference type="PROSITE" id="PS00107">
    <property type="entry name" value="PROTEIN_KINASE_ATP"/>
    <property type="match status" value="1"/>
</dbReference>
<gene>
    <name evidence="12" type="ORF">OOU_Y34scaffold00649g7</name>
</gene>
<name>A0AA97NUG9_PYRO3</name>
<dbReference type="Pfam" id="PF00069">
    <property type="entry name" value="Pkinase"/>
    <property type="match status" value="2"/>
</dbReference>
<feature type="compositionally biased region" description="Low complexity" evidence="10">
    <location>
        <begin position="1037"/>
        <end position="1062"/>
    </location>
</feature>
<proteinExistence type="predicted"/>
<evidence type="ECO:0000256" key="7">
    <source>
        <dbReference type="ARBA" id="ARBA00047899"/>
    </source>
</evidence>
<keyword evidence="6 9" id="KW-0067">ATP-binding</keyword>
<evidence type="ECO:0000256" key="5">
    <source>
        <dbReference type="ARBA" id="ARBA00022777"/>
    </source>
</evidence>
<dbReference type="EC" id="2.7.11.1" evidence="1"/>
<comment type="catalytic activity">
    <reaction evidence="8">
        <text>L-seryl-[protein] + ATP = O-phospho-L-seryl-[protein] + ADP + H(+)</text>
        <dbReference type="Rhea" id="RHEA:17989"/>
        <dbReference type="Rhea" id="RHEA-COMP:9863"/>
        <dbReference type="Rhea" id="RHEA-COMP:11604"/>
        <dbReference type="ChEBI" id="CHEBI:15378"/>
        <dbReference type="ChEBI" id="CHEBI:29999"/>
        <dbReference type="ChEBI" id="CHEBI:30616"/>
        <dbReference type="ChEBI" id="CHEBI:83421"/>
        <dbReference type="ChEBI" id="CHEBI:456216"/>
        <dbReference type="EC" id="2.7.11.1"/>
    </reaction>
</comment>
<comment type="catalytic activity">
    <reaction evidence="7">
        <text>L-threonyl-[protein] + ATP = O-phospho-L-threonyl-[protein] + ADP + H(+)</text>
        <dbReference type="Rhea" id="RHEA:46608"/>
        <dbReference type="Rhea" id="RHEA-COMP:11060"/>
        <dbReference type="Rhea" id="RHEA-COMP:11605"/>
        <dbReference type="ChEBI" id="CHEBI:15378"/>
        <dbReference type="ChEBI" id="CHEBI:30013"/>
        <dbReference type="ChEBI" id="CHEBI:30616"/>
        <dbReference type="ChEBI" id="CHEBI:61977"/>
        <dbReference type="ChEBI" id="CHEBI:456216"/>
        <dbReference type="EC" id="2.7.11.1"/>
    </reaction>
</comment>
<evidence type="ECO:0000256" key="10">
    <source>
        <dbReference type="SAM" id="MobiDB-lite"/>
    </source>
</evidence>
<feature type="region of interest" description="Disordered" evidence="10">
    <location>
        <begin position="848"/>
        <end position="867"/>
    </location>
</feature>
<evidence type="ECO:0000256" key="3">
    <source>
        <dbReference type="ARBA" id="ARBA00022679"/>
    </source>
</evidence>
<evidence type="ECO:0000256" key="8">
    <source>
        <dbReference type="ARBA" id="ARBA00048679"/>
    </source>
</evidence>
<feature type="domain" description="Protein kinase" evidence="11">
    <location>
        <begin position="180"/>
        <end position="688"/>
    </location>
</feature>
<feature type="binding site" evidence="9">
    <location>
        <position position="209"/>
    </location>
    <ligand>
        <name>ATP</name>
        <dbReference type="ChEBI" id="CHEBI:30616"/>
    </ligand>
</feature>
<feature type="region of interest" description="Disordered" evidence="10">
    <location>
        <begin position="1"/>
        <end position="39"/>
    </location>
</feature>
<feature type="region of interest" description="Disordered" evidence="10">
    <location>
        <begin position="325"/>
        <end position="374"/>
    </location>
</feature>
<dbReference type="SMART" id="SM00220">
    <property type="entry name" value="S_TKc"/>
    <property type="match status" value="1"/>
</dbReference>
<dbReference type="Gene3D" id="3.30.200.20">
    <property type="entry name" value="Phosphorylase Kinase, domain 1"/>
    <property type="match status" value="1"/>
</dbReference>
<dbReference type="EMBL" id="JH793404">
    <property type="protein sequence ID" value="ELQ36624.1"/>
    <property type="molecule type" value="Genomic_DNA"/>
</dbReference>
<evidence type="ECO:0000259" key="11">
    <source>
        <dbReference type="PROSITE" id="PS50011"/>
    </source>
</evidence>
<feature type="compositionally biased region" description="Acidic residues" evidence="10">
    <location>
        <begin position="1204"/>
        <end position="1213"/>
    </location>
</feature>
<dbReference type="GO" id="GO:0004674">
    <property type="term" value="F:protein serine/threonine kinase activity"/>
    <property type="evidence" value="ECO:0007669"/>
    <property type="project" value="UniProtKB-KW"/>
</dbReference>
<reference evidence="12" key="1">
    <citation type="journal article" date="2012" name="PLoS Genet.">
        <title>Comparative analysis of the genomes of two field isolates of the rice blast fungus Magnaporthe oryzae.</title>
        <authorList>
            <person name="Xue M."/>
            <person name="Yang J."/>
            <person name="Li Z."/>
            <person name="Hu S."/>
            <person name="Yao N."/>
            <person name="Dean R.A."/>
            <person name="Zhao W."/>
            <person name="Shen M."/>
            <person name="Zhang H."/>
            <person name="Li C."/>
            <person name="Liu L."/>
            <person name="Cao L."/>
            <person name="Xu X."/>
            <person name="Xing Y."/>
            <person name="Hsiang T."/>
            <person name="Zhang Z."/>
            <person name="Xu J.R."/>
            <person name="Peng Y.L."/>
        </authorList>
    </citation>
    <scope>NUCLEOTIDE SEQUENCE</scope>
    <source>
        <strain evidence="12">Y34</strain>
    </source>
</reference>
<accession>A0AA97NUG9</accession>
<dbReference type="FunFam" id="3.30.200.20:FF:000206">
    <property type="entry name" value="Serine/threonine-protein kinase Ssp1"/>
    <property type="match status" value="1"/>
</dbReference>
<feature type="region of interest" description="Disordered" evidence="10">
    <location>
        <begin position="800"/>
        <end position="838"/>
    </location>
</feature>
<dbReference type="Gene3D" id="1.10.510.10">
    <property type="entry name" value="Transferase(Phosphotransferase) domain 1"/>
    <property type="match status" value="1"/>
</dbReference>
<dbReference type="InterPro" id="IPR000719">
    <property type="entry name" value="Prot_kinase_dom"/>
</dbReference>
<keyword evidence="4 9" id="KW-0547">Nucleotide-binding</keyword>
<dbReference type="InterPro" id="IPR011009">
    <property type="entry name" value="Kinase-like_dom_sf"/>
</dbReference>
<feature type="region of interest" description="Disordered" evidence="10">
    <location>
        <begin position="740"/>
        <end position="777"/>
    </location>
</feature>
<dbReference type="AlphaFoldDB" id="A0AA97NUG9"/>
<feature type="compositionally biased region" description="Polar residues" evidence="10">
    <location>
        <begin position="1230"/>
        <end position="1242"/>
    </location>
</feature>
<dbReference type="GO" id="GO:0007165">
    <property type="term" value="P:signal transduction"/>
    <property type="evidence" value="ECO:0007669"/>
    <property type="project" value="TreeGrafter"/>
</dbReference>
<organism evidence="12">
    <name type="scientific">Pyricularia oryzae (strain Y34)</name>
    <name type="common">Rice blast fungus</name>
    <name type="synonym">Magnaporthe oryzae</name>
    <dbReference type="NCBI Taxonomy" id="1143189"/>
    <lineage>
        <taxon>Eukaryota</taxon>
        <taxon>Fungi</taxon>
        <taxon>Dikarya</taxon>
        <taxon>Ascomycota</taxon>
        <taxon>Pezizomycotina</taxon>
        <taxon>Sordariomycetes</taxon>
        <taxon>Sordariomycetidae</taxon>
        <taxon>Magnaporthales</taxon>
        <taxon>Pyriculariaceae</taxon>
        <taxon>Pyricularia</taxon>
    </lineage>
</organism>
<sequence length="1268" mass="140430">MEPEPPLTRALDFTARKRRSAKNSNPQNVHADHDDDDDDLGGGLVGVAFFYDELVKTLPEQRMRSLERYRRPFDLDSSPAMEPGHHKNGRAQPMPVAAAHIPSRTANSTPVSSPGLFSPTPSRLNMLMHQGHTMSEGTSPLPANSSDFFLHPLQIRKVRETYTANVDRDGTTGRKLINQYEVMEEIGRGQHGKVKLARNTTTGENVAIKIIPRYSKKRRLGKVTAEDPGRNTKREVAILKKIRHPNVVALLEVIDDPELKKIYMVLEYVEHGEITWRKKGLPHICNLERRLVERGARGEPPSAEEEYLLRQMERRQAMKGFQRAKAAQANSSHDQAAYEDYEGEQTRSDEHRCAYPSLPCPRVASPPPSRTASAMSLTNLPVSQPSDFDMTPRAGDMEEQHLSSLRHTSSSYDLNGTMYGVYGGRGNGTSCSRTRSPSMADSIISHLSSADMEESSPHDPYVDDYSYVPCFTLENARSAFRDTVLGLEYLHYNGVVHRDIKPANLLWTKDFRVKISDFGVSYFGRPVREGDVDETVSEAEALNFDDDRELSKTVGTPAFFAPELCYTDLDKEPPKVSEQIDVWSLGVTLYCIVFARIPFLAQDEFAMFKKIATEDVYIPRQRLRPVTPFTDPSKVSFQKRVNIEPYRDDEDAAYEKIDDDLYDLLRRMLVRNPEERIRLGEVKVHPWVTRDIPNLENWLKDTDPSRKMSGRQIEVDEKEIGRAVVPLTFLERAKSAVKKAVGKVIHPRGDRPEHSRRRAQSSAASSVGENGSIASSAYPADIPKKSVKSDDYFATVTQMPSEHPLAQSLTASPRDSPLGRSPSGSAPVSGKPSRHTGEFNSIAHDMAEKPMPTAPTPSHHVRKHGHARSMGANPYLCLTPTLQQSYTVPSSPLPREMMEERSRLYNRKSREPNMQSDDSSRALSMDRAGLVFPQTDKRAEAKVALSHAVAPGSLQQPARSPRHIRSIDVMGSSPYVSPGFVPSLLSQLGQPMSDSNIQAKSLSEDRFATVYRVESGVPKAPQYERQPLTIQTSVDVSRTSQPSPDDSQPLPPSREQTISTVVSSSVTSLGGVCTPMTSPSIVASPVCQTTTANTRDTPESMPVFQSDPSLPALMSGASSVSADVEGDFLKKPGVVDRSSFIATTDSLTPPAPGKALEDFPLDQPELDHAEIIPVQLSPAFSSHGVRRHAPAPTSTRSSYLSNNDMDDDSDSDDGMLMIRTKKKSAPRSPPATQQPYSPTGSLALTARRRDTNTSIASTETARRVSQHN</sequence>
<evidence type="ECO:0000313" key="12">
    <source>
        <dbReference type="EMBL" id="ELQ36624.1"/>
    </source>
</evidence>
<dbReference type="PANTHER" id="PTHR43895">
    <property type="entry name" value="CALCIUM/CALMODULIN-DEPENDENT PROTEIN KINASE KINASE-RELATED"/>
    <property type="match status" value="1"/>
</dbReference>
<dbReference type="CDD" id="cd14008">
    <property type="entry name" value="STKc_LKB1_CaMKK"/>
    <property type="match status" value="1"/>
</dbReference>
<dbReference type="GO" id="GO:0005524">
    <property type="term" value="F:ATP binding"/>
    <property type="evidence" value="ECO:0007669"/>
    <property type="project" value="UniProtKB-UniRule"/>
</dbReference>
<dbReference type="SUPFAM" id="SSF56112">
    <property type="entry name" value="Protein kinase-like (PK-like)"/>
    <property type="match status" value="1"/>
</dbReference>
<evidence type="ECO:0000256" key="2">
    <source>
        <dbReference type="ARBA" id="ARBA00022527"/>
    </source>
</evidence>
<feature type="region of interest" description="Disordered" evidence="10">
    <location>
        <begin position="1018"/>
        <end position="1062"/>
    </location>
</feature>
<evidence type="ECO:0000256" key="6">
    <source>
        <dbReference type="ARBA" id="ARBA00022840"/>
    </source>
</evidence>
<dbReference type="PANTHER" id="PTHR43895:SF152">
    <property type="entry name" value="SERINE_THREONINE-PROTEIN KINASE TOS3"/>
    <property type="match status" value="1"/>
</dbReference>
<dbReference type="PROSITE" id="PS50011">
    <property type="entry name" value="PROTEIN_KINASE_DOM"/>
    <property type="match status" value="1"/>
</dbReference>
<protein>
    <recommendedName>
        <fullName evidence="1">non-specific serine/threonine protein kinase</fullName>
        <ecNumber evidence="1">2.7.11.1</ecNumber>
    </recommendedName>
</protein>
<feature type="region of interest" description="Disordered" evidence="10">
    <location>
        <begin position="1181"/>
        <end position="1268"/>
    </location>
</feature>
<keyword evidence="2" id="KW-0723">Serine/threonine-protein kinase</keyword>
<dbReference type="GO" id="GO:0042149">
    <property type="term" value="P:cellular response to glucose starvation"/>
    <property type="evidence" value="ECO:0007669"/>
    <property type="project" value="UniProtKB-ARBA"/>
</dbReference>
<dbReference type="FunFam" id="1.10.510.10:FF:000614">
    <property type="entry name" value="Serine/threonine protein kinase, putative"/>
    <property type="match status" value="1"/>
</dbReference>
<evidence type="ECO:0000256" key="4">
    <source>
        <dbReference type="ARBA" id="ARBA00022741"/>
    </source>
</evidence>
<keyword evidence="5 12" id="KW-0418">Kinase</keyword>
<feature type="compositionally biased region" description="Basic and acidic residues" evidence="10">
    <location>
        <begin position="344"/>
        <end position="353"/>
    </location>
</feature>
<keyword evidence="3" id="KW-0808">Transferase</keyword>
<dbReference type="InterPro" id="IPR017441">
    <property type="entry name" value="Protein_kinase_ATP_BS"/>
</dbReference>
<dbReference type="GO" id="GO:0050793">
    <property type="term" value="P:regulation of developmental process"/>
    <property type="evidence" value="ECO:0007669"/>
    <property type="project" value="UniProtKB-ARBA"/>
</dbReference>
<dbReference type="GO" id="GO:0001558">
    <property type="term" value="P:regulation of cell growth"/>
    <property type="evidence" value="ECO:0007669"/>
    <property type="project" value="UniProtKB-ARBA"/>
</dbReference>